<evidence type="ECO:0000256" key="7">
    <source>
        <dbReference type="ARBA" id="ARBA00023080"/>
    </source>
</evidence>
<keyword evidence="3" id="KW-0479">Metal-binding</keyword>
<dbReference type="GO" id="GO:0046872">
    <property type="term" value="F:metal ion binding"/>
    <property type="evidence" value="ECO:0007669"/>
    <property type="project" value="UniProtKB-KW"/>
</dbReference>
<dbReference type="GO" id="GO:0009117">
    <property type="term" value="P:nucleotide metabolic process"/>
    <property type="evidence" value="ECO:0007669"/>
    <property type="project" value="UniProtKB-KW"/>
</dbReference>
<comment type="catalytic activity">
    <reaction evidence="10">
        <text>GTP + ATP = 3',3'-cGAMP + 2 diphosphate</text>
        <dbReference type="Rhea" id="RHEA:35647"/>
        <dbReference type="ChEBI" id="CHEBI:30616"/>
        <dbReference type="ChEBI" id="CHEBI:33019"/>
        <dbReference type="ChEBI" id="CHEBI:37565"/>
        <dbReference type="ChEBI" id="CHEBI:71501"/>
    </reaction>
    <physiologicalReaction direction="left-to-right" evidence="10">
        <dbReference type="Rhea" id="RHEA:35648"/>
    </physiologicalReaction>
</comment>
<keyword evidence="5" id="KW-0067">ATP-binding</keyword>
<evidence type="ECO:0000313" key="14">
    <source>
        <dbReference type="Proteomes" id="UP000067626"/>
    </source>
</evidence>
<evidence type="ECO:0000256" key="10">
    <source>
        <dbReference type="ARBA" id="ARBA00048304"/>
    </source>
</evidence>
<evidence type="ECO:0000256" key="3">
    <source>
        <dbReference type="ARBA" id="ARBA00022723"/>
    </source>
</evidence>
<dbReference type="RefSeq" id="WP_050432051.1">
    <property type="nucleotide sequence ID" value="NZ_CP012159.1"/>
</dbReference>
<dbReference type="KEGG" id="ccro:CMC5_042240"/>
<keyword evidence="7" id="KW-0546">Nucleotide metabolism</keyword>
<proteinExistence type="predicted"/>
<keyword evidence="6" id="KW-0460">Magnesium</keyword>
<evidence type="ECO:0000256" key="5">
    <source>
        <dbReference type="ARBA" id="ARBA00022840"/>
    </source>
</evidence>
<dbReference type="Proteomes" id="UP000067626">
    <property type="component" value="Chromosome"/>
</dbReference>
<keyword evidence="1" id="KW-0808">Transferase</keyword>
<evidence type="ECO:0000256" key="2">
    <source>
        <dbReference type="ARBA" id="ARBA00022695"/>
    </source>
</evidence>
<dbReference type="OrthoDB" id="5569081at2"/>
<dbReference type="STRING" id="52.CMC5_042240"/>
<evidence type="ECO:0000259" key="12">
    <source>
        <dbReference type="Pfam" id="PF21654"/>
    </source>
</evidence>
<protein>
    <recommendedName>
        <fullName evidence="9">Cyclic GMP-AMP synthase</fullName>
    </recommendedName>
</protein>
<dbReference type="GO" id="GO:0005524">
    <property type="term" value="F:ATP binding"/>
    <property type="evidence" value="ECO:0007669"/>
    <property type="project" value="UniProtKB-KW"/>
</dbReference>
<dbReference type="EMBL" id="CP012159">
    <property type="protein sequence ID" value="AKT40071.1"/>
    <property type="molecule type" value="Genomic_DNA"/>
</dbReference>
<accession>A0A0K1EGT8</accession>
<dbReference type="PATRIC" id="fig|52.7.peg.4647"/>
<evidence type="ECO:0000256" key="4">
    <source>
        <dbReference type="ARBA" id="ARBA00022741"/>
    </source>
</evidence>
<dbReference type="InterPro" id="IPR048445">
    <property type="entry name" value="DncV-like_NTFase"/>
</dbReference>
<name>A0A0K1EGT8_CHOCO</name>
<organism evidence="13 14">
    <name type="scientific">Chondromyces crocatus</name>
    <dbReference type="NCBI Taxonomy" id="52"/>
    <lineage>
        <taxon>Bacteria</taxon>
        <taxon>Pseudomonadati</taxon>
        <taxon>Myxococcota</taxon>
        <taxon>Polyangia</taxon>
        <taxon>Polyangiales</taxon>
        <taxon>Polyangiaceae</taxon>
        <taxon>Chondromyces</taxon>
    </lineage>
</organism>
<dbReference type="GO" id="GO:0051607">
    <property type="term" value="P:defense response to virus"/>
    <property type="evidence" value="ECO:0007669"/>
    <property type="project" value="UniProtKB-KW"/>
</dbReference>
<dbReference type="AlphaFoldDB" id="A0A0K1EGT8"/>
<evidence type="ECO:0000256" key="11">
    <source>
        <dbReference type="SAM" id="MobiDB-lite"/>
    </source>
</evidence>
<evidence type="ECO:0000313" key="13">
    <source>
        <dbReference type="EMBL" id="AKT40071.1"/>
    </source>
</evidence>
<keyword evidence="14" id="KW-1185">Reference proteome</keyword>
<keyword evidence="4" id="KW-0547">Nucleotide-binding</keyword>
<evidence type="ECO:0000256" key="8">
    <source>
        <dbReference type="ARBA" id="ARBA00023118"/>
    </source>
</evidence>
<evidence type="ECO:0000256" key="6">
    <source>
        <dbReference type="ARBA" id="ARBA00022842"/>
    </source>
</evidence>
<sequence length="350" mass="39761">MANVQKQFESFDETIKLRRYHENATLAEKRERILRRLSEGIKEQRNQGVDIPSYRDFNQGSYDIGTGVKPIGGGEYDIDVGIEFDLPTSDHTPVEVKKWVLRAVEDHTTSVEMRKSCVTVTYVEGGEPKYHVDLAVYSKAQRNPDGKMYLARGKEHSAKEHQEWSPSAPEELTDKINNRFIGDDGRQFRQAIRALKRWKDHRFSREGQSAPRGIALAVAALHWFTPATTMAEGDPQRDTLGALILFLDALLRQFSFTEDSQGERYPRLVVRCPVEPFDDLCARMTAEQMRQFHGRVETLLEALREAQSDPDPHTACMTLQREFGDDFPVPPKDDTGSPRRKAITHSGASG</sequence>
<evidence type="ECO:0000256" key="1">
    <source>
        <dbReference type="ARBA" id="ARBA00022679"/>
    </source>
</evidence>
<dbReference type="Pfam" id="PF21654">
    <property type="entry name" value="DncV-like_NTFase"/>
    <property type="match status" value="1"/>
</dbReference>
<evidence type="ECO:0000256" key="9">
    <source>
        <dbReference type="ARBA" id="ARBA00044145"/>
    </source>
</evidence>
<keyword evidence="8" id="KW-0051">Antiviral defense</keyword>
<gene>
    <name evidence="13" type="ORF">CMC5_042240</name>
</gene>
<dbReference type="GO" id="GO:0016779">
    <property type="term" value="F:nucleotidyltransferase activity"/>
    <property type="evidence" value="ECO:0007669"/>
    <property type="project" value="UniProtKB-KW"/>
</dbReference>
<keyword evidence="2" id="KW-0548">Nucleotidyltransferase</keyword>
<feature type="region of interest" description="Disordered" evidence="11">
    <location>
        <begin position="322"/>
        <end position="350"/>
    </location>
</feature>
<reference evidence="13 14" key="1">
    <citation type="submission" date="2015-07" db="EMBL/GenBank/DDBJ databases">
        <title>Genome analysis of myxobacterium Chondromyces crocatus Cm c5 reveals a high potential for natural compound synthesis and the genetic basis for the loss of fruiting body formation.</title>
        <authorList>
            <person name="Zaburannyi N."/>
            <person name="Bunk B."/>
            <person name="Maier J."/>
            <person name="Overmann J."/>
            <person name="Mueller R."/>
        </authorList>
    </citation>
    <scope>NUCLEOTIDE SEQUENCE [LARGE SCALE GENOMIC DNA]</scope>
    <source>
        <strain evidence="13 14">Cm c5</strain>
    </source>
</reference>
<feature type="domain" description="Cyclic GMP-AMP synthase DncV-like nucleotidyltransferase" evidence="12">
    <location>
        <begin position="57"/>
        <end position="137"/>
    </location>
</feature>